<accession>A0ABP8MM00</accession>
<dbReference type="EMBL" id="BAABHD010000022">
    <property type="protein sequence ID" value="GAA4452714.1"/>
    <property type="molecule type" value="Genomic_DNA"/>
</dbReference>
<dbReference type="InterPro" id="IPR001173">
    <property type="entry name" value="Glyco_trans_2-like"/>
</dbReference>
<keyword evidence="3" id="KW-1185">Reference proteome</keyword>
<sequence length="388" mass="44131">MNREERKYAIKGTDTLVSIIVNNYNYGRFLEDAINSALNQTYQNVEVIVVDDGSTDESRQMIQRFGDSIVPILKENGGQASAFNAGFNVSRGEFVIFLDSDDLLFPTTVEEVVRLVSEPDVVKVHYALAIIGSDGKETGRIEPELSLAEGNILESIIKNGPGSMENIQPPTSGNAWSRNFLNKVFPIPEEEYKGCADYYLILLVPIFGKIKRILEPQGYYRVHGGNMTSKPLDKLANEIVLRYEYTCGLLNNHLKEMGINVDTTQWPETWYHQLGRSLKEISEVIPVKASFVLANENHWKANVVLSDRYHLPFMEFNGMYNGQPPSDEAAIKEIERQKSNGVKAIIFVWTSFWLLEYYAGMYEYLRTTYRCILNNERLLGFSLEETVC</sequence>
<name>A0ABP8MM00_9BACT</name>
<dbReference type="InterPro" id="IPR029044">
    <property type="entry name" value="Nucleotide-diphossugar_trans"/>
</dbReference>
<dbReference type="Proteomes" id="UP001501175">
    <property type="component" value="Unassembled WGS sequence"/>
</dbReference>
<dbReference type="PANTHER" id="PTHR22916:SF65">
    <property type="entry name" value="SLR1065 PROTEIN"/>
    <property type="match status" value="1"/>
</dbReference>
<dbReference type="Gene3D" id="3.90.550.10">
    <property type="entry name" value="Spore Coat Polysaccharide Biosynthesis Protein SpsA, Chain A"/>
    <property type="match status" value="1"/>
</dbReference>
<dbReference type="SUPFAM" id="SSF53448">
    <property type="entry name" value="Nucleotide-diphospho-sugar transferases"/>
    <property type="match status" value="1"/>
</dbReference>
<proteinExistence type="predicted"/>
<evidence type="ECO:0000313" key="3">
    <source>
        <dbReference type="Proteomes" id="UP001501175"/>
    </source>
</evidence>
<protein>
    <recommendedName>
        <fullName evidence="1">Glycosyltransferase 2-like domain-containing protein</fullName>
    </recommendedName>
</protein>
<evidence type="ECO:0000259" key="1">
    <source>
        <dbReference type="Pfam" id="PF00535"/>
    </source>
</evidence>
<dbReference type="PANTHER" id="PTHR22916">
    <property type="entry name" value="GLYCOSYLTRANSFERASE"/>
    <property type="match status" value="1"/>
</dbReference>
<dbReference type="Pfam" id="PF00535">
    <property type="entry name" value="Glycos_transf_2"/>
    <property type="match status" value="1"/>
</dbReference>
<organism evidence="2 3">
    <name type="scientific">Nibrella saemangeumensis</name>
    <dbReference type="NCBI Taxonomy" id="1084526"/>
    <lineage>
        <taxon>Bacteria</taxon>
        <taxon>Pseudomonadati</taxon>
        <taxon>Bacteroidota</taxon>
        <taxon>Cytophagia</taxon>
        <taxon>Cytophagales</taxon>
        <taxon>Spirosomataceae</taxon>
        <taxon>Nibrella</taxon>
    </lineage>
</organism>
<reference evidence="3" key="1">
    <citation type="journal article" date="2019" name="Int. J. Syst. Evol. Microbiol.">
        <title>The Global Catalogue of Microorganisms (GCM) 10K type strain sequencing project: providing services to taxonomists for standard genome sequencing and annotation.</title>
        <authorList>
            <consortium name="The Broad Institute Genomics Platform"/>
            <consortium name="The Broad Institute Genome Sequencing Center for Infectious Disease"/>
            <person name="Wu L."/>
            <person name="Ma J."/>
        </authorList>
    </citation>
    <scope>NUCLEOTIDE SEQUENCE [LARGE SCALE GENOMIC DNA]</scope>
    <source>
        <strain evidence="3">JCM 17927</strain>
    </source>
</reference>
<dbReference type="RefSeq" id="WP_345242446.1">
    <property type="nucleotide sequence ID" value="NZ_BAABHD010000022.1"/>
</dbReference>
<feature type="domain" description="Glycosyltransferase 2-like" evidence="1">
    <location>
        <begin position="18"/>
        <end position="140"/>
    </location>
</feature>
<comment type="caution">
    <text evidence="2">The sequence shown here is derived from an EMBL/GenBank/DDBJ whole genome shotgun (WGS) entry which is preliminary data.</text>
</comment>
<evidence type="ECO:0000313" key="2">
    <source>
        <dbReference type="EMBL" id="GAA4452714.1"/>
    </source>
</evidence>
<gene>
    <name evidence="2" type="ORF">GCM10023189_16570</name>
</gene>